<keyword evidence="2" id="KW-1185">Reference proteome</keyword>
<evidence type="ECO:0000313" key="2">
    <source>
        <dbReference type="Proteomes" id="UP000294813"/>
    </source>
</evidence>
<protein>
    <submittedName>
        <fullName evidence="1">Uncharacterized protein</fullName>
    </submittedName>
</protein>
<dbReference type="OrthoDB" id="2081967at2"/>
<accession>A0A4R2RHT7</accession>
<name>A0A4R2RHT7_9FIRM</name>
<gene>
    <name evidence="1" type="ORF">EDD73_12161</name>
</gene>
<sequence length="227" mass="26485">MKEAEVKQLDQMALRYAESKDESYFNRLFEKVKPSIQKEARDRERRYQMPASDVESVYSQALWNAARNFNGETNILQRLTYFSEPAMASTLRYHLAKKRNPSRTISLDQILDEEDGNHKEFLPSLEPFEQSVIEEMDIKKILDGYAKTNEHYGAIIRLLYADRPKNEIARTVFGTNKYDARCRKGVQRAKQHFRAYLQGISQTGGFALEEWSPQTIFKSKKQHNYGG</sequence>
<organism evidence="1 2">
    <name type="scientific">Heliophilum fasciatum</name>
    <dbReference type="NCBI Taxonomy" id="35700"/>
    <lineage>
        <taxon>Bacteria</taxon>
        <taxon>Bacillati</taxon>
        <taxon>Bacillota</taxon>
        <taxon>Clostridia</taxon>
        <taxon>Eubacteriales</taxon>
        <taxon>Heliobacteriaceae</taxon>
        <taxon>Heliophilum</taxon>
    </lineage>
</organism>
<dbReference type="AlphaFoldDB" id="A0A4R2RHT7"/>
<dbReference type="EMBL" id="SLXT01000021">
    <property type="protein sequence ID" value="TCP62563.1"/>
    <property type="molecule type" value="Genomic_DNA"/>
</dbReference>
<dbReference type="Proteomes" id="UP000294813">
    <property type="component" value="Unassembled WGS sequence"/>
</dbReference>
<reference evidence="1 2" key="1">
    <citation type="submission" date="2019-03" db="EMBL/GenBank/DDBJ databases">
        <title>Genomic Encyclopedia of Type Strains, Phase IV (KMG-IV): sequencing the most valuable type-strain genomes for metagenomic binning, comparative biology and taxonomic classification.</title>
        <authorList>
            <person name="Goeker M."/>
        </authorList>
    </citation>
    <scope>NUCLEOTIDE SEQUENCE [LARGE SCALE GENOMIC DNA]</scope>
    <source>
        <strain evidence="1 2">DSM 11170</strain>
    </source>
</reference>
<proteinExistence type="predicted"/>
<evidence type="ECO:0000313" key="1">
    <source>
        <dbReference type="EMBL" id="TCP62563.1"/>
    </source>
</evidence>
<dbReference type="RefSeq" id="WP_131919886.1">
    <property type="nucleotide sequence ID" value="NZ_JAOQNU010000020.1"/>
</dbReference>
<comment type="caution">
    <text evidence="1">The sequence shown here is derived from an EMBL/GenBank/DDBJ whole genome shotgun (WGS) entry which is preliminary data.</text>
</comment>